<dbReference type="PANTHER" id="PTHR15710:SF132">
    <property type="entry name" value="E3 UBIQUITIN-PROTEIN LIGASE MPSR1"/>
    <property type="match status" value="1"/>
</dbReference>
<evidence type="ECO:0000259" key="5">
    <source>
        <dbReference type="PROSITE" id="PS50089"/>
    </source>
</evidence>
<dbReference type="FunFam" id="3.30.40.10:FF:000789">
    <property type="entry name" value="Os03g0380900 protein"/>
    <property type="match status" value="1"/>
</dbReference>
<keyword evidence="3" id="KW-0862">Zinc</keyword>
<feature type="domain" description="RING-type" evidence="5">
    <location>
        <begin position="92"/>
        <end position="135"/>
    </location>
</feature>
<evidence type="ECO:0000313" key="6">
    <source>
        <dbReference type="EnsemblPlants" id="ONIVA03G21030.2"/>
    </source>
</evidence>
<dbReference type="SUPFAM" id="SSF57850">
    <property type="entry name" value="RING/U-box"/>
    <property type="match status" value="2"/>
</dbReference>
<keyword evidence="1" id="KW-0479">Metal-binding</keyword>
<dbReference type="Pfam" id="PF13639">
    <property type="entry name" value="zf-RING_2"/>
    <property type="match status" value="2"/>
</dbReference>
<name>A0A0E0GNC0_ORYNI</name>
<proteinExistence type="predicted"/>
<sequence length="352" mass="37398">MDSGRAAPAADDAAETQESLLDMRQFMDMTLNDFNLSMMPSTTYSATSSTTTITSSSAEAAAAAAPTRASSRAAIVEAPRDDVDDGQEQDNCAICLDRDDAAAAEWKETPCRHRFHGGCLDKWLEAAYATCPMCRRHVTPPPIADEDDDDDSEQAAFLLQASNDLLASLLQSTSRGGGGADILSFANQLARQAGAFLQDSNDILASLLQSTSRGAAAGAAAASDEAIQALKDVGGGDVDGGGQKLDCAICLNHDDPSASAAAGWKEMPCGHRFHGGCLEKWLRMHGTCPMCRHQMPAAEVVEGAASEVTTSEPLLLIARVRRSGDGGNEEEHYHHYLYEIQVQYSTNVEINP</sequence>
<keyword evidence="2 4" id="KW-0863">Zinc-finger</keyword>
<dbReference type="EnsemblPlants" id="ONIVA03G21030.2">
    <property type="protein sequence ID" value="ONIVA03G21030.2"/>
    <property type="gene ID" value="ONIVA03G21030"/>
</dbReference>
<feature type="domain" description="RING-type" evidence="5">
    <location>
        <begin position="247"/>
        <end position="292"/>
    </location>
</feature>
<keyword evidence="7" id="KW-1185">Reference proteome</keyword>
<evidence type="ECO:0000256" key="1">
    <source>
        <dbReference type="ARBA" id="ARBA00022723"/>
    </source>
</evidence>
<dbReference type="OMA" id="DEDHYRY"/>
<dbReference type="HOGENOM" id="CLU_901337_0_0_1"/>
<evidence type="ECO:0000313" key="7">
    <source>
        <dbReference type="Proteomes" id="UP000006591"/>
    </source>
</evidence>
<accession>A0A0E0GNC0</accession>
<dbReference type="GO" id="GO:0008270">
    <property type="term" value="F:zinc ion binding"/>
    <property type="evidence" value="ECO:0007669"/>
    <property type="project" value="UniProtKB-KW"/>
</dbReference>
<reference evidence="6" key="2">
    <citation type="submission" date="2018-04" db="EMBL/GenBank/DDBJ databases">
        <title>OnivRS2 (Oryza nivara Reference Sequence Version 2).</title>
        <authorList>
            <person name="Zhang J."/>
            <person name="Kudrna D."/>
            <person name="Lee S."/>
            <person name="Talag J."/>
            <person name="Rajasekar S."/>
            <person name="Welchert J."/>
            <person name="Hsing Y.-I."/>
            <person name="Wing R.A."/>
        </authorList>
    </citation>
    <scope>NUCLEOTIDE SEQUENCE [LARGE SCALE GENOMIC DNA]</scope>
    <source>
        <strain evidence="6">SL10</strain>
    </source>
</reference>
<reference evidence="6" key="1">
    <citation type="submission" date="2015-04" db="UniProtKB">
        <authorList>
            <consortium name="EnsemblPlants"/>
        </authorList>
    </citation>
    <scope>IDENTIFICATION</scope>
    <source>
        <strain evidence="6">SL10</strain>
    </source>
</reference>
<dbReference type="AlphaFoldDB" id="A0A0E0GNC0"/>
<evidence type="ECO:0000256" key="3">
    <source>
        <dbReference type="ARBA" id="ARBA00022833"/>
    </source>
</evidence>
<dbReference type="eggNOG" id="KOG0800">
    <property type="taxonomic scope" value="Eukaryota"/>
</dbReference>
<dbReference type="STRING" id="4536.A0A0E0GNC0"/>
<dbReference type="Proteomes" id="UP000006591">
    <property type="component" value="Chromosome 3"/>
</dbReference>
<dbReference type="SMART" id="SM01197">
    <property type="entry name" value="FANCL_C"/>
    <property type="match status" value="1"/>
</dbReference>
<evidence type="ECO:0000256" key="4">
    <source>
        <dbReference type="PROSITE-ProRule" id="PRU00175"/>
    </source>
</evidence>
<dbReference type="GO" id="GO:0005737">
    <property type="term" value="C:cytoplasm"/>
    <property type="evidence" value="ECO:0007669"/>
    <property type="project" value="TreeGrafter"/>
</dbReference>
<dbReference type="InterPro" id="IPR013083">
    <property type="entry name" value="Znf_RING/FYVE/PHD"/>
</dbReference>
<dbReference type="SMART" id="SM00184">
    <property type="entry name" value="RING"/>
    <property type="match status" value="2"/>
</dbReference>
<dbReference type="GO" id="GO:0061630">
    <property type="term" value="F:ubiquitin protein ligase activity"/>
    <property type="evidence" value="ECO:0007669"/>
    <property type="project" value="TreeGrafter"/>
</dbReference>
<dbReference type="Gene3D" id="3.30.40.10">
    <property type="entry name" value="Zinc/RING finger domain, C3HC4 (zinc finger)"/>
    <property type="match status" value="2"/>
</dbReference>
<organism evidence="6">
    <name type="scientific">Oryza nivara</name>
    <name type="common">Indian wild rice</name>
    <name type="synonym">Oryza sativa f. spontanea</name>
    <dbReference type="NCBI Taxonomy" id="4536"/>
    <lineage>
        <taxon>Eukaryota</taxon>
        <taxon>Viridiplantae</taxon>
        <taxon>Streptophyta</taxon>
        <taxon>Embryophyta</taxon>
        <taxon>Tracheophyta</taxon>
        <taxon>Spermatophyta</taxon>
        <taxon>Magnoliopsida</taxon>
        <taxon>Liliopsida</taxon>
        <taxon>Poales</taxon>
        <taxon>Poaceae</taxon>
        <taxon>BOP clade</taxon>
        <taxon>Oryzoideae</taxon>
        <taxon>Oryzeae</taxon>
        <taxon>Oryzinae</taxon>
        <taxon>Oryza</taxon>
    </lineage>
</organism>
<evidence type="ECO:0000256" key="2">
    <source>
        <dbReference type="ARBA" id="ARBA00022771"/>
    </source>
</evidence>
<dbReference type="PANTHER" id="PTHR15710">
    <property type="entry name" value="E3 UBIQUITIN-PROTEIN LIGASE PRAJA"/>
    <property type="match status" value="1"/>
</dbReference>
<dbReference type="GO" id="GO:0016567">
    <property type="term" value="P:protein ubiquitination"/>
    <property type="evidence" value="ECO:0007669"/>
    <property type="project" value="TreeGrafter"/>
</dbReference>
<dbReference type="Gramene" id="ONIVA03G21030.2">
    <property type="protein sequence ID" value="ONIVA03G21030.2"/>
    <property type="gene ID" value="ONIVA03G21030"/>
</dbReference>
<dbReference type="InterPro" id="IPR001841">
    <property type="entry name" value="Znf_RING"/>
</dbReference>
<dbReference type="PROSITE" id="PS50089">
    <property type="entry name" value="ZF_RING_2"/>
    <property type="match status" value="2"/>
</dbReference>
<protein>
    <recommendedName>
        <fullName evidence="5">RING-type domain-containing protein</fullName>
    </recommendedName>
</protein>